<accession>A0A6G9AQM8</accession>
<proteinExistence type="inferred from homology"/>
<reference evidence="3 4" key="1">
    <citation type="submission" date="2020-03" db="EMBL/GenBank/DDBJ databases">
        <authorList>
            <person name="Kim M.K."/>
        </authorList>
    </citation>
    <scope>NUCLEOTIDE SEQUENCE [LARGE SCALE GENOMIC DNA]</scope>
    <source>
        <strain evidence="3 4">BT328</strain>
    </source>
</reference>
<dbReference type="AlphaFoldDB" id="A0A6G9AQM8"/>
<dbReference type="EC" id="1.1.1.47" evidence="3"/>
<dbReference type="GO" id="GO:0030497">
    <property type="term" value="P:fatty acid elongation"/>
    <property type="evidence" value="ECO:0007669"/>
    <property type="project" value="TreeGrafter"/>
</dbReference>
<name>A0A6G9AQM8_9BACT</name>
<keyword evidence="3" id="KW-0560">Oxidoreductase</keyword>
<dbReference type="Gene3D" id="3.40.50.720">
    <property type="entry name" value="NAD(P)-binding Rossmann-like Domain"/>
    <property type="match status" value="1"/>
</dbReference>
<gene>
    <name evidence="3" type="ORF">G8759_20295</name>
</gene>
<dbReference type="Pfam" id="PF13561">
    <property type="entry name" value="adh_short_C2"/>
    <property type="match status" value="1"/>
</dbReference>
<dbReference type="PANTHER" id="PTHR42760:SF40">
    <property type="entry name" value="3-OXOACYL-[ACYL-CARRIER-PROTEIN] REDUCTASE, CHLOROPLASTIC"/>
    <property type="match status" value="1"/>
</dbReference>
<dbReference type="GO" id="GO:0047936">
    <property type="term" value="F:glucose 1-dehydrogenase [NAD(P)+] activity"/>
    <property type="evidence" value="ECO:0007669"/>
    <property type="project" value="UniProtKB-EC"/>
</dbReference>
<evidence type="ECO:0000259" key="2">
    <source>
        <dbReference type="SMART" id="SM00822"/>
    </source>
</evidence>
<dbReference type="EMBL" id="CP050063">
    <property type="protein sequence ID" value="QIP14791.1"/>
    <property type="molecule type" value="Genomic_DNA"/>
</dbReference>
<sequence length="261" mass="27098">MSKEVLPGIKQFDLSGKSAIITGGSKGLGLAMAAGLASAGASIMVVNRNAQEGIDAASQLVSDFGINAIAYRADITDVDQTVGMAKAAADAFGKIDILINSAGINIRGAIDEVTPEDFSKVMQINVNGTWLCSRAVTPYMKQQGSGKIINLASTLGLVGLANRTPYTASKGAVVQMTRALALELCPFNINVNAICPGPFLTEMNEPIAHTDEAKNFVVGATALGRWGLLREIQGAAIFLASDAATYMVGSMITVDGGWTAK</sequence>
<dbReference type="InterPro" id="IPR020904">
    <property type="entry name" value="Sc_DH/Rdtase_CS"/>
</dbReference>
<protein>
    <submittedName>
        <fullName evidence="3">Glucose 1-dehydrogenase</fullName>
        <ecNumber evidence="3">1.1.1.47</ecNumber>
    </submittedName>
</protein>
<dbReference type="RefSeq" id="WP_167211558.1">
    <property type="nucleotide sequence ID" value="NZ_CP050063.1"/>
</dbReference>
<dbReference type="NCBIfam" id="NF005559">
    <property type="entry name" value="PRK07231.1"/>
    <property type="match status" value="1"/>
</dbReference>
<evidence type="ECO:0000313" key="4">
    <source>
        <dbReference type="Proteomes" id="UP000501802"/>
    </source>
</evidence>
<dbReference type="FunFam" id="3.40.50.720:FF:000084">
    <property type="entry name" value="Short-chain dehydrogenase reductase"/>
    <property type="match status" value="1"/>
</dbReference>
<evidence type="ECO:0000313" key="3">
    <source>
        <dbReference type="EMBL" id="QIP14791.1"/>
    </source>
</evidence>
<dbReference type="PANTHER" id="PTHR42760">
    <property type="entry name" value="SHORT-CHAIN DEHYDROGENASES/REDUCTASES FAMILY MEMBER"/>
    <property type="match status" value="1"/>
</dbReference>
<dbReference type="KEGG" id="spib:G8759_20295"/>
<dbReference type="PRINTS" id="PR00080">
    <property type="entry name" value="SDRFAMILY"/>
</dbReference>
<evidence type="ECO:0000256" key="1">
    <source>
        <dbReference type="ARBA" id="ARBA00006484"/>
    </source>
</evidence>
<dbReference type="SMART" id="SM00822">
    <property type="entry name" value="PKS_KR"/>
    <property type="match status" value="1"/>
</dbReference>
<organism evidence="3 4">
    <name type="scientific">Spirosoma aureum</name>
    <dbReference type="NCBI Taxonomy" id="2692134"/>
    <lineage>
        <taxon>Bacteria</taxon>
        <taxon>Pseudomonadati</taxon>
        <taxon>Bacteroidota</taxon>
        <taxon>Cytophagia</taxon>
        <taxon>Cytophagales</taxon>
        <taxon>Cytophagaceae</taxon>
        <taxon>Spirosoma</taxon>
    </lineage>
</organism>
<comment type="similarity">
    <text evidence="1">Belongs to the short-chain dehydrogenases/reductases (SDR) family.</text>
</comment>
<dbReference type="PRINTS" id="PR00081">
    <property type="entry name" value="GDHRDH"/>
</dbReference>
<dbReference type="Proteomes" id="UP000501802">
    <property type="component" value="Chromosome"/>
</dbReference>
<dbReference type="PROSITE" id="PS00061">
    <property type="entry name" value="ADH_SHORT"/>
    <property type="match status" value="1"/>
</dbReference>
<feature type="domain" description="Ketoreductase" evidence="2">
    <location>
        <begin position="17"/>
        <end position="197"/>
    </location>
</feature>
<dbReference type="InterPro" id="IPR036291">
    <property type="entry name" value="NAD(P)-bd_dom_sf"/>
</dbReference>
<keyword evidence="4" id="KW-1185">Reference proteome</keyword>
<dbReference type="InterPro" id="IPR002347">
    <property type="entry name" value="SDR_fam"/>
</dbReference>
<dbReference type="InterPro" id="IPR057326">
    <property type="entry name" value="KR_dom"/>
</dbReference>
<dbReference type="SUPFAM" id="SSF51735">
    <property type="entry name" value="NAD(P)-binding Rossmann-fold domains"/>
    <property type="match status" value="1"/>
</dbReference>